<dbReference type="AlphaFoldDB" id="A0A0B7ALP1"/>
<protein>
    <submittedName>
        <fullName evidence="1">Uncharacterized protein</fullName>
    </submittedName>
</protein>
<gene>
    <name evidence="1" type="primary">ORF127990</name>
</gene>
<sequence>MQDYDQEKACNSLFLRTALNFSLLSTIKQHLFQLKGRYGGRASQLVYFFIVINTCVPRMRINVLL</sequence>
<name>A0A0B7ALP1_9EUPU</name>
<proteinExistence type="predicted"/>
<reference evidence="1" key="1">
    <citation type="submission" date="2014-12" db="EMBL/GenBank/DDBJ databases">
        <title>Insight into the proteome of Arion vulgaris.</title>
        <authorList>
            <person name="Aradska J."/>
            <person name="Bulat T."/>
            <person name="Smidak R."/>
            <person name="Sarate P."/>
            <person name="Gangsoo J."/>
            <person name="Sialana F."/>
            <person name="Bilban M."/>
            <person name="Lubec G."/>
        </authorList>
    </citation>
    <scope>NUCLEOTIDE SEQUENCE</scope>
    <source>
        <tissue evidence="1">Skin</tissue>
    </source>
</reference>
<accession>A0A0B7ALP1</accession>
<organism evidence="1">
    <name type="scientific">Arion vulgaris</name>
    <dbReference type="NCBI Taxonomy" id="1028688"/>
    <lineage>
        <taxon>Eukaryota</taxon>
        <taxon>Metazoa</taxon>
        <taxon>Spiralia</taxon>
        <taxon>Lophotrochozoa</taxon>
        <taxon>Mollusca</taxon>
        <taxon>Gastropoda</taxon>
        <taxon>Heterobranchia</taxon>
        <taxon>Euthyneura</taxon>
        <taxon>Panpulmonata</taxon>
        <taxon>Eupulmonata</taxon>
        <taxon>Stylommatophora</taxon>
        <taxon>Helicina</taxon>
        <taxon>Arionoidea</taxon>
        <taxon>Arionidae</taxon>
        <taxon>Arion</taxon>
    </lineage>
</organism>
<dbReference type="EMBL" id="HACG01034918">
    <property type="protein sequence ID" value="CEK81783.1"/>
    <property type="molecule type" value="Transcribed_RNA"/>
</dbReference>
<evidence type="ECO:0000313" key="1">
    <source>
        <dbReference type="EMBL" id="CEK81783.1"/>
    </source>
</evidence>